<dbReference type="PANTHER" id="PTHR47829:SF1">
    <property type="entry name" value="HAD FAMILY PHOSPHATASE"/>
    <property type="match status" value="1"/>
</dbReference>
<evidence type="ECO:0000256" key="1">
    <source>
        <dbReference type="ARBA" id="ARBA00022990"/>
    </source>
</evidence>
<dbReference type="SFLD" id="SFLDG01129">
    <property type="entry name" value="C1.5:_HAD__Beta-PGM__Phosphata"/>
    <property type="match status" value="1"/>
</dbReference>
<sequence length="233" mass="25934">MTAMTAMALPPRRVVIFDVGGVVAESPIVAIRLFCQQRQLADLNRFLFSSSAWHRLERAQMAFRDFPEAALKECQERGVQDGINLGLEGWRELLQIIRGVANLRPVMLQAIQRLRQHGFVVAALTNNFAEAKDPSAAAALARFRSLFDHFIESSASKMRKPETGFYQLALDTIGCKAHEAIFLDDIGKNLKPAAAMGIHTILVENNHPEQYLEALEKLQGLVNLQLTDLAAKL</sequence>
<dbReference type="PRINTS" id="PR00413">
    <property type="entry name" value="HADHALOGNASE"/>
</dbReference>
<name>A0A9P1CG46_9DINO</name>
<dbReference type="Gene3D" id="3.40.50.1000">
    <property type="entry name" value="HAD superfamily/HAD-like"/>
    <property type="match status" value="1"/>
</dbReference>
<gene>
    <name evidence="2" type="ORF">C1SCF055_LOCUS17951</name>
</gene>
<dbReference type="InterPro" id="IPR006439">
    <property type="entry name" value="HAD-SF_hydro_IA"/>
</dbReference>
<dbReference type="SFLD" id="SFLDS00003">
    <property type="entry name" value="Haloacid_Dehalogenase"/>
    <property type="match status" value="1"/>
</dbReference>
<dbReference type="EMBL" id="CAMXCT010001541">
    <property type="protein sequence ID" value="CAI3991014.1"/>
    <property type="molecule type" value="Genomic_DNA"/>
</dbReference>
<keyword evidence="5" id="KW-1185">Reference proteome</keyword>
<dbReference type="Gene3D" id="1.10.150.240">
    <property type="entry name" value="Putative phosphatase, domain 2"/>
    <property type="match status" value="1"/>
</dbReference>
<reference evidence="3" key="2">
    <citation type="submission" date="2024-04" db="EMBL/GenBank/DDBJ databases">
        <authorList>
            <person name="Chen Y."/>
            <person name="Shah S."/>
            <person name="Dougan E. K."/>
            <person name="Thang M."/>
            <person name="Chan C."/>
        </authorList>
    </citation>
    <scope>NUCLEOTIDE SEQUENCE [LARGE SCALE GENOMIC DNA]</scope>
</reference>
<evidence type="ECO:0000313" key="4">
    <source>
        <dbReference type="EMBL" id="CAL4778326.1"/>
    </source>
</evidence>
<dbReference type="EMBL" id="CAMXCT030001541">
    <property type="protein sequence ID" value="CAL4778326.1"/>
    <property type="molecule type" value="Genomic_DNA"/>
</dbReference>
<evidence type="ECO:0000313" key="2">
    <source>
        <dbReference type="EMBL" id="CAI3991014.1"/>
    </source>
</evidence>
<dbReference type="OrthoDB" id="444954at2759"/>
<dbReference type="PANTHER" id="PTHR47829">
    <property type="entry name" value="HYDROLASE, PUTATIVE (AFU_ORTHOLOGUE AFUA_1G12880)-RELATED"/>
    <property type="match status" value="1"/>
</dbReference>
<comment type="caution">
    <text evidence="2">The sequence shown here is derived from an EMBL/GenBank/DDBJ whole genome shotgun (WGS) entry which is preliminary data.</text>
</comment>
<evidence type="ECO:0000313" key="3">
    <source>
        <dbReference type="EMBL" id="CAL1144389.1"/>
    </source>
</evidence>
<dbReference type="InterPro" id="IPR036412">
    <property type="entry name" value="HAD-like_sf"/>
</dbReference>
<dbReference type="SUPFAM" id="SSF56784">
    <property type="entry name" value="HAD-like"/>
    <property type="match status" value="1"/>
</dbReference>
<accession>A0A9P1CG46</accession>
<dbReference type="CDD" id="cd02603">
    <property type="entry name" value="HAD_sEH-N_like"/>
    <property type="match status" value="1"/>
</dbReference>
<dbReference type="InterPro" id="IPR023198">
    <property type="entry name" value="PGP-like_dom2"/>
</dbReference>
<dbReference type="Pfam" id="PF00702">
    <property type="entry name" value="Hydrolase"/>
    <property type="match status" value="1"/>
</dbReference>
<dbReference type="InterPro" id="IPR023214">
    <property type="entry name" value="HAD_sf"/>
</dbReference>
<dbReference type="InterPro" id="IPR011945">
    <property type="entry name" value="HAD-SF_ppase_IA/epoxid_hydro_N"/>
</dbReference>
<dbReference type="InterPro" id="IPR052898">
    <property type="entry name" value="ACAD10-like"/>
</dbReference>
<proteinExistence type="predicted"/>
<evidence type="ECO:0000313" key="5">
    <source>
        <dbReference type="Proteomes" id="UP001152797"/>
    </source>
</evidence>
<protein>
    <submittedName>
        <fullName evidence="4">Acyl-CoA dehydrogenase family member 10 (ACAD-10)</fullName>
    </submittedName>
</protein>
<dbReference type="AlphaFoldDB" id="A0A9P1CG46"/>
<reference evidence="2" key="1">
    <citation type="submission" date="2022-10" db="EMBL/GenBank/DDBJ databases">
        <authorList>
            <person name="Chen Y."/>
            <person name="Dougan E. K."/>
            <person name="Chan C."/>
            <person name="Rhodes N."/>
            <person name="Thang M."/>
        </authorList>
    </citation>
    <scope>NUCLEOTIDE SEQUENCE</scope>
</reference>
<dbReference type="EMBL" id="CAMXCT020001541">
    <property type="protein sequence ID" value="CAL1144389.1"/>
    <property type="molecule type" value="Genomic_DNA"/>
</dbReference>
<dbReference type="Proteomes" id="UP001152797">
    <property type="component" value="Unassembled WGS sequence"/>
</dbReference>
<keyword evidence="1" id="KW-0007">Acetylation</keyword>
<dbReference type="NCBIfam" id="TIGR01509">
    <property type="entry name" value="HAD-SF-IA-v3"/>
    <property type="match status" value="1"/>
</dbReference>
<organism evidence="2">
    <name type="scientific">Cladocopium goreaui</name>
    <dbReference type="NCBI Taxonomy" id="2562237"/>
    <lineage>
        <taxon>Eukaryota</taxon>
        <taxon>Sar</taxon>
        <taxon>Alveolata</taxon>
        <taxon>Dinophyceae</taxon>
        <taxon>Suessiales</taxon>
        <taxon>Symbiodiniaceae</taxon>
        <taxon>Cladocopium</taxon>
    </lineage>
</organism>
<dbReference type="NCBIfam" id="TIGR02247">
    <property type="entry name" value="HAD-1A3-hyp"/>
    <property type="match status" value="1"/>
</dbReference>